<sequence length="68" mass="7856">MFFKSNQTPLSKTVLALYGSNFSSGTQTLFQVLNILPHLSIYTSLLFRVDQRDQTYKTDHKNQQDLTD</sequence>
<name>Q483L6_COLP3</name>
<dbReference type="AlphaFoldDB" id="Q483L6"/>
<organism evidence="1 2">
    <name type="scientific">Colwellia psychrerythraea (strain 34H / ATCC BAA-681)</name>
    <name type="common">Vibrio psychroerythus</name>
    <dbReference type="NCBI Taxonomy" id="167879"/>
    <lineage>
        <taxon>Bacteria</taxon>
        <taxon>Pseudomonadati</taxon>
        <taxon>Pseudomonadota</taxon>
        <taxon>Gammaproteobacteria</taxon>
        <taxon>Alteromonadales</taxon>
        <taxon>Colwelliaceae</taxon>
        <taxon>Colwellia</taxon>
    </lineage>
</organism>
<evidence type="ECO:0000313" key="1">
    <source>
        <dbReference type="EMBL" id="AAZ24839.1"/>
    </source>
</evidence>
<dbReference type="EMBL" id="CP000083">
    <property type="protein sequence ID" value="AAZ24839.1"/>
    <property type="molecule type" value="Genomic_DNA"/>
</dbReference>
<dbReference type="KEGG" id="cps:CPS_2020"/>
<gene>
    <name evidence="1" type="ordered locus">CPS_2020</name>
</gene>
<accession>Q483L6</accession>
<reference evidence="1" key="1">
    <citation type="journal article" date="2005" name="Proc. Natl. Acad. Sci. U.S.A.">
        <title>The psychrophilic lifestyle as revealed by the genome sequence of Colwellia psychrerythraea 34H through genomic and proteomic analyses.</title>
        <authorList>
            <person name="Methe B.A."/>
            <person name="Nelson K.E."/>
            <person name="Deming J.W."/>
            <person name="Momen B."/>
            <person name="Melamud E."/>
            <person name="Zhang X."/>
            <person name="Moult J."/>
            <person name="Madupu R."/>
            <person name="Nelson W.C."/>
            <person name="Dodson R.J."/>
            <person name="Brinkac L.M."/>
            <person name="Daugherty S.C."/>
            <person name="Durkin A.S."/>
            <person name="DeBoy R.T."/>
            <person name="Kolonay J.F."/>
            <person name="Sullivan S.A."/>
            <person name="Zhou L."/>
            <person name="Davidsen T.M."/>
            <person name="Wu M."/>
            <person name="Huston A.L."/>
            <person name="Lewis M."/>
            <person name="Weaver B."/>
            <person name="Weidman J.F."/>
            <person name="Khouri H."/>
            <person name="Utterback T.R."/>
            <person name="Feldblyum T.V."/>
            <person name="Fraser C.M."/>
        </authorList>
    </citation>
    <scope>NUCLEOTIDE SEQUENCE [LARGE SCALE GENOMIC DNA]</scope>
    <source>
        <strain evidence="1">34H</strain>
    </source>
</reference>
<protein>
    <submittedName>
        <fullName evidence="1">Uncharacterized protein</fullName>
    </submittedName>
</protein>
<evidence type="ECO:0000313" key="2">
    <source>
        <dbReference type="Proteomes" id="UP000000547"/>
    </source>
</evidence>
<dbReference type="HOGENOM" id="CLU_2786710_0_0_6"/>
<proteinExistence type="predicted"/>
<dbReference type="Proteomes" id="UP000000547">
    <property type="component" value="Chromosome"/>
</dbReference>